<sequence>MARFTIFTLALFAVMFISVNAIIDCCKDEQQCLNACSAQHCAYMLCCKSSSCTVGGQTIYGCQCTCANCPNAALVASGLLGTKFAPAKLLGDEAIKIAKV</sequence>
<dbReference type="WBParaSite" id="PS1159_v2.g17744.t1">
    <property type="protein sequence ID" value="PS1159_v2.g17744.t1"/>
    <property type="gene ID" value="PS1159_v2.g17744"/>
</dbReference>
<organism evidence="1 2">
    <name type="scientific">Panagrolaimus sp. PS1159</name>
    <dbReference type="NCBI Taxonomy" id="55785"/>
    <lineage>
        <taxon>Eukaryota</taxon>
        <taxon>Metazoa</taxon>
        <taxon>Ecdysozoa</taxon>
        <taxon>Nematoda</taxon>
        <taxon>Chromadorea</taxon>
        <taxon>Rhabditida</taxon>
        <taxon>Tylenchina</taxon>
        <taxon>Panagrolaimomorpha</taxon>
        <taxon>Panagrolaimoidea</taxon>
        <taxon>Panagrolaimidae</taxon>
        <taxon>Panagrolaimus</taxon>
    </lineage>
</organism>
<proteinExistence type="predicted"/>
<evidence type="ECO:0000313" key="1">
    <source>
        <dbReference type="Proteomes" id="UP000887580"/>
    </source>
</evidence>
<dbReference type="Proteomes" id="UP000887580">
    <property type="component" value="Unplaced"/>
</dbReference>
<accession>A0AC35FI76</accession>
<reference evidence="2" key="1">
    <citation type="submission" date="2022-11" db="UniProtKB">
        <authorList>
            <consortium name="WormBaseParasite"/>
        </authorList>
    </citation>
    <scope>IDENTIFICATION</scope>
</reference>
<evidence type="ECO:0000313" key="2">
    <source>
        <dbReference type="WBParaSite" id="PS1159_v2.g17744.t1"/>
    </source>
</evidence>
<name>A0AC35FI76_9BILA</name>
<protein>
    <submittedName>
        <fullName evidence="2">Uncharacterized protein</fullName>
    </submittedName>
</protein>